<gene>
    <name evidence="1" type="ORF">EK417_00680</name>
</gene>
<accession>A0ABY2RCP2</accession>
<proteinExistence type="predicted"/>
<evidence type="ECO:0000313" key="1">
    <source>
        <dbReference type="EMBL" id="THV63377.1"/>
    </source>
</evidence>
<comment type="caution">
    <text evidence="1">The sequence shown here is derived from an EMBL/GenBank/DDBJ whole genome shotgun (WGS) entry which is preliminary data.</text>
</comment>
<dbReference type="EMBL" id="SDLV01000002">
    <property type="protein sequence ID" value="THV63377.1"/>
    <property type="molecule type" value="Genomic_DNA"/>
</dbReference>
<sequence length="196" mass="22411">MIKIKSPDRKWIASFSKSLLVIIFLFLCQKAKTQIYIGEGTCVYVLDDTALDAEAISVEGKGKLISNKTANDEKAVKVALQVKKNRPDEQIKKSETKSKKEKQYEKIVKNSYIFQQKRNNSQISVETSSSCCFVIPSPLTIKKIIHPVYFAKNSLELYVYTNHAVNPNFNNSKIGSSDHKKRFDIRPPPLYFVYPR</sequence>
<keyword evidence="2" id="KW-1185">Reference proteome</keyword>
<name>A0ABY2RCP2_9FLAO</name>
<dbReference type="RefSeq" id="WP_136521065.1">
    <property type="nucleotide sequence ID" value="NZ_SDLV01000002.1"/>
</dbReference>
<dbReference type="Proteomes" id="UP000306038">
    <property type="component" value="Unassembled WGS sequence"/>
</dbReference>
<protein>
    <submittedName>
        <fullName evidence="1">Uncharacterized protein</fullName>
    </submittedName>
</protein>
<reference evidence="1 2" key="1">
    <citation type="submission" date="2019-01" db="EMBL/GenBank/DDBJ databases">
        <authorList>
            <person name="B I."/>
            <person name="Ch S."/>
            <person name="Ch V.R."/>
        </authorList>
    </citation>
    <scope>NUCLEOTIDE SEQUENCE [LARGE SCALE GENOMIC DNA]</scope>
    <source>
        <strain evidence="1 2">JC507</strain>
    </source>
</reference>
<evidence type="ECO:0000313" key="2">
    <source>
        <dbReference type="Proteomes" id="UP000306038"/>
    </source>
</evidence>
<organism evidence="1 2">
    <name type="scientific">Chryseobacterium candidae</name>
    <dbReference type="NCBI Taxonomy" id="1978493"/>
    <lineage>
        <taxon>Bacteria</taxon>
        <taxon>Pseudomonadati</taxon>
        <taxon>Bacteroidota</taxon>
        <taxon>Flavobacteriia</taxon>
        <taxon>Flavobacteriales</taxon>
        <taxon>Weeksellaceae</taxon>
        <taxon>Chryseobacterium group</taxon>
        <taxon>Chryseobacterium</taxon>
    </lineage>
</organism>